<accession>A0A663EAE5</accession>
<feature type="region of interest" description="Disordered" evidence="3">
    <location>
        <begin position="1"/>
        <end position="21"/>
    </location>
</feature>
<dbReference type="AlphaFoldDB" id="A0A663EAE5"/>
<dbReference type="Ensembl" id="ENSACCT00020009308.1">
    <property type="protein sequence ID" value="ENSACCP00020008921.1"/>
    <property type="gene ID" value="ENSACCG00020006084.1"/>
</dbReference>
<dbReference type="GeneTree" id="ENSGT00940000157763"/>
<dbReference type="PROSITE" id="PS50209">
    <property type="entry name" value="CARD"/>
    <property type="match status" value="1"/>
</dbReference>
<dbReference type="Pfam" id="PF00619">
    <property type="entry name" value="CARD"/>
    <property type="match status" value="1"/>
</dbReference>
<dbReference type="Proteomes" id="UP000472275">
    <property type="component" value="Chromosome 17"/>
</dbReference>
<dbReference type="FunFam" id="1.10.533.10:FF:000003">
    <property type="entry name" value="Caspase recruitment domain family, member 11"/>
    <property type="match status" value="1"/>
</dbReference>
<feature type="compositionally biased region" description="Pro residues" evidence="3">
    <location>
        <begin position="1"/>
        <end position="10"/>
    </location>
</feature>
<evidence type="ECO:0000256" key="2">
    <source>
        <dbReference type="ARBA" id="ARBA00023054"/>
    </source>
</evidence>
<dbReference type="InterPro" id="IPR001315">
    <property type="entry name" value="CARD"/>
</dbReference>
<feature type="domain" description="CARD" evidence="4">
    <location>
        <begin position="19"/>
        <end position="111"/>
    </location>
</feature>
<evidence type="ECO:0000313" key="5">
    <source>
        <dbReference type="Ensembl" id="ENSACCP00020008921.1"/>
    </source>
</evidence>
<dbReference type="GO" id="GO:0042981">
    <property type="term" value="P:regulation of apoptotic process"/>
    <property type="evidence" value="ECO:0007669"/>
    <property type="project" value="InterPro"/>
</dbReference>
<dbReference type="Gene3D" id="1.10.533.10">
    <property type="entry name" value="Death Domain, Fas"/>
    <property type="match status" value="1"/>
</dbReference>
<reference evidence="5" key="2">
    <citation type="submission" date="2025-09" db="UniProtKB">
        <authorList>
            <consortium name="Ensembl"/>
        </authorList>
    </citation>
    <scope>IDENTIFICATION</scope>
</reference>
<dbReference type="InterPro" id="IPR011029">
    <property type="entry name" value="DEATH-like_dom_sf"/>
</dbReference>
<dbReference type="SUPFAM" id="SSF47986">
    <property type="entry name" value="DEATH domain"/>
    <property type="match status" value="1"/>
</dbReference>
<dbReference type="InParanoid" id="A0A663EAE5"/>
<evidence type="ECO:0000313" key="6">
    <source>
        <dbReference type="Proteomes" id="UP000472275"/>
    </source>
</evidence>
<dbReference type="PANTHER" id="PTHR14559">
    <property type="entry name" value="CASPASE RECRUITMENT DOMAIN FAMILY"/>
    <property type="match status" value="1"/>
</dbReference>
<keyword evidence="1" id="KW-0597">Phosphoprotein</keyword>
<dbReference type="GO" id="GO:0050700">
    <property type="term" value="F:CARD domain binding"/>
    <property type="evidence" value="ECO:0007669"/>
    <property type="project" value="TreeGrafter"/>
</dbReference>
<proteinExistence type="predicted"/>
<evidence type="ECO:0000259" key="4">
    <source>
        <dbReference type="PROSITE" id="PS50209"/>
    </source>
</evidence>
<sequence>MDPQGNPPFQPQCERQEEEDDSIWEKIESARHQLTRSLNPAKLTPYLRQCRVIDEQDEEEVLNSCRFPCKSNQTGYLMDILRRRGKRGYEAFLESLEFYYPEHYTRLTGREPAQRCSMILGRGRCFVPLSAAARVGRARNLCINLCIKPWFTPPVCEEP</sequence>
<organism evidence="5 6">
    <name type="scientific">Aquila chrysaetos chrysaetos</name>
    <dbReference type="NCBI Taxonomy" id="223781"/>
    <lineage>
        <taxon>Eukaryota</taxon>
        <taxon>Metazoa</taxon>
        <taxon>Chordata</taxon>
        <taxon>Craniata</taxon>
        <taxon>Vertebrata</taxon>
        <taxon>Euteleostomi</taxon>
        <taxon>Archelosauria</taxon>
        <taxon>Archosauria</taxon>
        <taxon>Dinosauria</taxon>
        <taxon>Saurischia</taxon>
        <taxon>Theropoda</taxon>
        <taxon>Coelurosauria</taxon>
        <taxon>Aves</taxon>
        <taxon>Neognathae</taxon>
        <taxon>Neoaves</taxon>
        <taxon>Telluraves</taxon>
        <taxon>Accipitrimorphae</taxon>
        <taxon>Accipitriformes</taxon>
        <taxon>Accipitridae</taxon>
        <taxon>Accipitrinae</taxon>
        <taxon>Aquila</taxon>
    </lineage>
</organism>
<keyword evidence="2" id="KW-0175">Coiled coil</keyword>
<evidence type="ECO:0000256" key="3">
    <source>
        <dbReference type="SAM" id="MobiDB-lite"/>
    </source>
</evidence>
<keyword evidence="6" id="KW-1185">Reference proteome</keyword>
<protein>
    <recommendedName>
        <fullName evidence="4">CARD domain-containing protein</fullName>
    </recommendedName>
</protein>
<dbReference type="GO" id="GO:0005737">
    <property type="term" value="C:cytoplasm"/>
    <property type="evidence" value="ECO:0007669"/>
    <property type="project" value="TreeGrafter"/>
</dbReference>
<evidence type="ECO:0000256" key="1">
    <source>
        <dbReference type="ARBA" id="ARBA00022553"/>
    </source>
</evidence>
<name>A0A663EAE5_AQUCH</name>
<dbReference type="PANTHER" id="PTHR14559:SF12">
    <property type="entry name" value="CASPASE RECRUITMENT DOMAIN-CONTAINING PROTEIN 10"/>
    <property type="match status" value="1"/>
</dbReference>
<reference evidence="5" key="1">
    <citation type="submission" date="2025-08" db="UniProtKB">
        <authorList>
            <consortium name="Ensembl"/>
        </authorList>
    </citation>
    <scope>IDENTIFICATION</scope>
</reference>